<sequence length="55" mass="5844">FAPAKGNKYAASGFPSVSNAVADGDSTEIEIEVAIATYFVRGALSTLKEFHNFFS</sequence>
<organism evidence="2 3">
    <name type="scientific">Rotaria magnacalcarata</name>
    <dbReference type="NCBI Taxonomy" id="392030"/>
    <lineage>
        <taxon>Eukaryota</taxon>
        <taxon>Metazoa</taxon>
        <taxon>Spiralia</taxon>
        <taxon>Gnathifera</taxon>
        <taxon>Rotifera</taxon>
        <taxon>Eurotatoria</taxon>
        <taxon>Bdelloidea</taxon>
        <taxon>Philodinida</taxon>
        <taxon>Philodinidae</taxon>
        <taxon>Rotaria</taxon>
    </lineage>
</organism>
<protein>
    <submittedName>
        <fullName evidence="2">Uncharacterized protein</fullName>
    </submittedName>
</protein>
<gene>
    <name evidence="2" type="ORF">GIL414_LOCUS22715</name>
</gene>
<dbReference type="SUPFAM" id="SSF47672">
    <property type="entry name" value="Transferrin receptor-like dimerisation domain"/>
    <property type="match status" value="1"/>
</dbReference>
<dbReference type="EMBL" id="CAJOBJ010023297">
    <property type="protein sequence ID" value="CAF4228196.1"/>
    <property type="molecule type" value="Genomic_DNA"/>
</dbReference>
<accession>A0A8S2SKZ9</accession>
<evidence type="ECO:0000313" key="3">
    <source>
        <dbReference type="Proteomes" id="UP000681720"/>
    </source>
</evidence>
<dbReference type="InterPro" id="IPR036757">
    <property type="entry name" value="TFR-like_dimer_dom_sf"/>
</dbReference>
<evidence type="ECO:0000313" key="2">
    <source>
        <dbReference type="EMBL" id="CAF4228196.1"/>
    </source>
</evidence>
<name>A0A8S2SKZ9_9BILA</name>
<evidence type="ECO:0000256" key="1">
    <source>
        <dbReference type="SAM" id="MobiDB-lite"/>
    </source>
</evidence>
<proteinExistence type="predicted"/>
<dbReference type="Gene3D" id="1.20.930.40">
    <property type="entry name" value="Transferrin receptor-like, dimerisation domain"/>
    <property type="match status" value="1"/>
</dbReference>
<dbReference type="Proteomes" id="UP000681720">
    <property type="component" value="Unassembled WGS sequence"/>
</dbReference>
<dbReference type="AlphaFoldDB" id="A0A8S2SKZ9"/>
<comment type="caution">
    <text evidence="2">The sequence shown here is derived from an EMBL/GenBank/DDBJ whole genome shotgun (WGS) entry which is preliminary data.</text>
</comment>
<reference evidence="2" key="1">
    <citation type="submission" date="2021-02" db="EMBL/GenBank/DDBJ databases">
        <authorList>
            <person name="Nowell W R."/>
        </authorList>
    </citation>
    <scope>NUCLEOTIDE SEQUENCE</scope>
</reference>
<feature type="region of interest" description="Disordered" evidence="1">
    <location>
        <begin position="1"/>
        <end position="20"/>
    </location>
</feature>
<feature type="non-terminal residue" evidence="2">
    <location>
        <position position="1"/>
    </location>
</feature>